<dbReference type="InterPro" id="IPR058532">
    <property type="entry name" value="YjbR/MT2646/Rv2570-like"/>
</dbReference>
<dbReference type="AlphaFoldDB" id="A0A6G8RY85"/>
<dbReference type="Gene3D" id="3.90.1150.30">
    <property type="match status" value="1"/>
</dbReference>
<name>A0A6G8RY85_9GAMM</name>
<dbReference type="PANTHER" id="PTHR35145:SF1">
    <property type="entry name" value="CYTOPLASMIC PROTEIN"/>
    <property type="match status" value="1"/>
</dbReference>
<gene>
    <name evidence="1" type="ORF">G8E00_13215</name>
</gene>
<dbReference type="InterPro" id="IPR007351">
    <property type="entry name" value="YjbR"/>
</dbReference>
<dbReference type="Pfam" id="PF04237">
    <property type="entry name" value="YjbR"/>
    <property type="match status" value="1"/>
</dbReference>
<protein>
    <recommendedName>
        <fullName evidence="3">MmcQ/YjbR family DNA-binding protein</fullName>
    </recommendedName>
</protein>
<reference evidence="1 2" key="1">
    <citation type="submission" date="2020-03" db="EMBL/GenBank/DDBJ databases">
        <authorList>
            <person name="Zhu W."/>
        </authorList>
    </citation>
    <scope>NUCLEOTIDE SEQUENCE [LARGE SCALE GENOMIC DNA]</scope>
    <source>
        <strain evidence="1 2">323-1</strain>
    </source>
</reference>
<dbReference type="EMBL" id="CP049801">
    <property type="protein sequence ID" value="QIO06831.1"/>
    <property type="molecule type" value="Genomic_DNA"/>
</dbReference>
<evidence type="ECO:0000313" key="2">
    <source>
        <dbReference type="Proteomes" id="UP000502297"/>
    </source>
</evidence>
<evidence type="ECO:0008006" key="3">
    <source>
        <dbReference type="Google" id="ProtNLM"/>
    </source>
</evidence>
<evidence type="ECO:0000313" key="1">
    <source>
        <dbReference type="EMBL" id="QIO06831.1"/>
    </source>
</evidence>
<accession>A0A6G8RY85</accession>
<keyword evidence="2" id="KW-1185">Reference proteome</keyword>
<proteinExistence type="predicted"/>
<dbReference type="InterPro" id="IPR038056">
    <property type="entry name" value="YjbR-like_sf"/>
</dbReference>
<dbReference type="PANTHER" id="PTHR35145">
    <property type="entry name" value="CYTOPLASMIC PROTEIN-RELATED"/>
    <property type="match status" value="1"/>
</dbReference>
<organism evidence="1 2">
    <name type="scientific">Acinetobacter shaoyimingii</name>
    <dbReference type="NCBI Taxonomy" id="2715164"/>
    <lineage>
        <taxon>Bacteria</taxon>
        <taxon>Pseudomonadati</taxon>
        <taxon>Pseudomonadota</taxon>
        <taxon>Gammaproteobacteria</taxon>
        <taxon>Moraxellales</taxon>
        <taxon>Moraxellaceae</taxon>
        <taxon>Acinetobacter</taxon>
    </lineage>
</organism>
<sequence length="125" mass="14639">MIHLHQYADQVAQALPQTTLSQPFGEGCNVYKVANKVYLMAFKLEGKAVLNIKVEPQHSEMLRDFYPFIHAGYHMNKRHWISLYEHEEVKEDLVQDLIQSSYDLVVKTLSKNDQNRISLLRELDH</sequence>
<dbReference type="SUPFAM" id="SSF142906">
    <property type="entry name" value="YjbR-like"/>
    <property type="match status" value="1"/>
</dbReference>
<dbReference type="KEGG" id="asha:G8E00_13215"/>
<dbReference type="Proteomes" id="UP000502297">
    <property type="component" value="Chromosome"/>
</dbReference>